<dbReference type="AlphaFoldDB" id="A0A0F9HPN5"/>
<evidence type="ECO:0000313" key="1">
    <source>
        <dbReference type="EMBL" id="KKM17097.1"/>
    </source>
</evidence>
<reference evidence="1" key="1">
    <citation type="journal article" date="2015" name="Nature">
        <title>Complex archaea that bridge the gap between prokaryotes and eukaryotes.</title>
        <authorList>
            <person name="Spang A."/>
            <person name="Saw J.H."/>
            <person name="Jorgensen S.L."/>
            <person name="Zaremba-Niedzwiedzka K."/>
            <person name="Martijn J."/>
            <person name="Lind A.E."/>
            <person name="van Eijk R."/>
            <person name="Schleper C."/>
            <person name="Guy L."/>
            <person name="Ettema T.J."/>
        </authorList>
    </citation>
    <scope>NUCLEOTIDE SEQUENCE</scope>
</reference>
<sequence length="676" mass="74020">MKDASTQAKTEEIFLDFVSGSTSNPVARLKAIDDDGDSVILSDIENLNISKSGVDNRYNVFSLIPPSATFSSSVDNFASTYSPDTGNAFDGLLTRNRLYTPFLGYESCITTENLTSAQTFTAITDDEYHTQIISDKVFNDITSASTAPDVKGILFITYGDANYGSFNYQPEGYFKTDPIEIVNAGITSIKSLTITSDTTLIDVYLRSSNDSVDILQKDFVKIGSTSSGTSTITHTATTNIFVQYAFVWVTGEWSSTTGFIEDMIINFDQIGDLFNQGDYLGNDPSFSVSNGNYKASTSGSDFFRRALETNISTTAYTAAEMSTVIEDIADRCGIDHDTLTTTGVLVTVSADDTFKNTRAQSAFNECLVYLNAVDDDWRLRIDDTTNKLILEIKPTTEITADFQLDFRSNIISLNKSFQSTNVIQRATVLTESTPVGAEESLDSDNFTTVGQKTLTWTGEAIFKRFEIELNASDPSVTVVIDEVEGELARVTIAGSGSIDVDVEIFGDKLSGAGITGEAFSDINHQNMDGITQVFINRFVATDAVAKTLAEEIITLFGNQNFKYSITTPLNPLVELNDRLLVWEKFTNSQSILVVESINHSFTASGASAKTTISAVDIGFDFEDFVWDRHNFKNGGCTAGTDDIDYDTGLLWDQEFGPQVTSDTVTDVDTRRDVLFS</sequence>
<name>A0A0F9HPN5_9ZZZZ</name>
<organism evidence="1">
    <name type="scientific">marine sediment metagenome</name>
    <dbReference type="NCBI Taxonomy" id="412755"/>
    <lineage>
        <taxon>unclassified sequences</taxon>
        <taxon>metagenomes</taxon>
        <taxon>ecological metagenomes</taxon>
    </lineage>
</organism>
<gene>
    <name evidence="1" type="ORF">LCGC14_1679200</name>
</gene>
<dbReference type="EMBL" id="LAZR01014527">
    <property type="protein sequence ID" value="KKM17097.1"/>
    <property type="molecule type" value="Genomic_DNA"/>
</dbReference>
<protein>
    <submittedName>
        <fullName evidence="1">Uncharacterized protein</fullName>
    </submittedName>
</protein>
<comment type="caution">
    <text evidence="1">The sequence shown here is derived from an EMBL/GenBank/DDBJ whole genome shotgun (WGS) entry which is preliminary data.</text>
</comment>
<proteinExistence type="predicted"/>
<accession>A0A0F9HPN5</accession>